<name>A0A2X2JY75_SPHMU</name>
<dbReference type="Pfam" id="PF13115">
    <property type="entry name" value="YtkA"/>
    <property type="match status" value="1"/>
</dbReference>
<dbReference type="EMBL" id="UAUU01000011">
    <property type="protein sequence ID" value="SPZ92735.1"/>
    <property type="molecule type" value="Genomic_DNA"/>
</dbReference>
<dbReference type="Proteomes" id="UP000251241">
    <property type="component" value="Unassembled WGS sequence"/>
</dbReference>
<evidence type="ECO:0000313" key="3">
    <source>
        <dbReference type="Proteomes" id="UP000251241"/>
    </source>
</evidence>
<proteinExistence type="predicted"/>
<protein>
    <recommendedName>
        <fullName evidence="1">YtkA-like domain-containing protein</fullName>
    </recommendedName>
</protein>
<reference evidence="2 3" key="1">
    <citation type="submission" date="2018-06" db="EMBL/GenBank/DDBJ databases">
        <authorList>
            <consortium name="Pathogen Informatics"/>
            <person name="Doyle S."/>
        </authorList>
    </citation>
    <scope>NUCLEOTIDE SEQUENCE [LARGE SCALE GENOMIC DNA]</scope>
    <source>
        <strain evidence="2 3">NCTC11343</strain>
    </source>
</reference>
<accession>A0A2X2JY75</accession>
<dbReference type="RefSeq" id="WP_070568108.1">
    <property type="nucleotide sequence ID" value="NZ_CP069793.1"/>
</dbReference>
<dbReference type="AlphaFoldDB" id="A0A2X2JY75"/>
<sequence>MNLYSRVGTVGGVILLLLAFSVAFSTSPCTADHSKKNGKKATDFILPKESDLVRIADTVWDVTNYTIYADAKLNNKYHTIYLRLRDTSGIPINDKSLDFYPEMSMGRMKHGGPFEHPVALGEGWYSSPMVFIMADIPRMGKGWQLHTIRSHNRIKDTLAIKIPVTAAATMRTMSSGTRDDSRVFISCLLPDSVKQGRHPIRFLMNKMDGHHFPVLDHYVIKLKTNRPTTETGSSENFAAESTGNGYYEGTVNFSMPGRWEVIVELWKAGKKSNQDDIKYLVQVT</sequence>
<dbReference type="GeneID" id="97179633"/>
<gene>
    <name evidence="2" type="ORF">NCTC11343_04722</name>
</gene>
<evidence type="ECO:0000259" key="1">
    <source>
        <dbReference type="Pfam" id="PF13115"/>
    </source>
</evidence>
<dbReference type="InterPro" id="IPR032693">
    <property type="entry name" value="YtkA-like_dom"/>
</dbReference>
<evidence type="ECO:0000313" key="2">
    <source>
        <dbReference type="EMBL" id="SPZ92735.1"/>
    </source>
</evidence>
<organism evidence="2 3">
    <name type="scientific">Sphingobacterium multivorum</name>
    <dbReference type="NCBI Taxonomy" id="28454"/>
    <lineage>
        <taxon>Bacteria</taxon>
        <taxon>Pseudomonadati</taxon>
        <taxon>Bacteroidota</taxon>
        <taxon>Sphingobacteriia</taxon>
        <taxon>Sphingobacteriales</taxon>
        <taxon>Sphingobacteriaceae</taxon>
        <taxon>Sphingobacterium</taxon>
    </lineage>
</organism>
<feature type="domain" description="YtkA-like" evidence="1">
    <location>
        <begin position="189"/>
        <end position="263"/>
    </location>
</feature>